<dbReference type="PANTHER" id="PTHR32039">
    <property type="entry name" value="MAGNESIUM-CHELATASE SUBUNIT CHLI"/>
    <property type="match status" value="1"/>
</dbReference>
<reference evidence="4" key="1">
    <citation type="journal article" date="2010" name="Environ. Microbiol.">
        <title>Identification and characterization of new LuxR/LuxI-type quorum sensing systems from metagenomic libraries.</title>
        <authorList>
            <person name="Hao Y."/>
            <person name="Winans S.C."/>
            <person name="Glick B.R."/>
            <person name="Charles T.C."/>
        </authorList>
    </citation>
    <scope>NUCLEOTIDE SEQUENCE</scope>
</reference>
<dbReference type="Pfam" id="PF13335">
    <property type="entry name" value="Mg_chelatase_C"/>
    <property type="match status" value="1"/>
</dbReference>
<dbReference type="InterPro" id="IPR003593">
    <property type="entry name" value="AAA+_ATPase"/>
</dbReference>
<feature type="compositionally biased region" description="Basic and acidic residues" evidence="2">
    <location>
        <begin position="40"/>
        <end position="51"/>
    </location>
</feature>
<comment type="similarity">
    <text evidence="1">Belongs to the Mg-chelatase subunits D/I family. ComM subfamily.</text>
</comment>
<evidence type="ECO:0000313" key="4">
    <source>
        <dbReference type="EMBL" id="ACH69666.1"/>
    </source>
</evidence>
<evidence type="ECO:0000256" key="1">
    <source>
        <dbReference type="ARBA" id="ARBA00006354"/>
    </source>
</evidence>
<organism evidence="4">
    <name type="scientific">uncultured Pseudomonadota bacterium</name>
    <dbReference type="NCBI Taxonomy" id="153809"/>
    <lineage>
        <taxon>Bacteria</taxon>
        <taxon>Pseudomonadati</taxon>
        <taxon>Pseudomonadota</taxon>
        <taxon>environmental samples</taxon>
    </lineage>
</organism>
<dbReference type="Pfam" id="PF01078">
    <property type="entry name" value="Mg_chelatase"/>
    <property type="match status" value="1"/>
</dbReference>
<feature type="region of interest" description="Disordered" evidence="2">
    <location>
        <begin position="27"/>
        <end position="73"/>
    </location>
</feature>
<dbReference type="Gene3D" id="3.40.50.300">
    <property type="entry name" value="P-loop containing nucleotide triphosphate hydrolases"/>
    <property type="match status" value="1"/>
</dbReference>
<dbReference type="InterPro" id="IPR025158">
    <property type="entry name" value="Mg_chelat-rel_C"/>
</dbReference>
<accession>B7T9W9</accession>
<dbReference type="InterPro" id="IPR027417">
    <property type="entry name" value="P-loop_NTPase"/>
</dbReference>
<dbReference type="NCBIfam" id="TIGR00368">
    <property type="entry name" value="YifB family Mg chelatase-like AAA ATPase"/>
    <property type="match status" value="1"/>
</dbReference>
<dbReference type="InterPro" id="IPR020568">
    <property type="entry name" value="Ribosomal_Su5_D2-typ_SF"/>
</dbReference>
<evidence type="ECO:0000256" key="2">
    <source>
        <dbReference type="SAM" id="MobiDB-lite"/>
    </source>
</evidence>
<dbReference type="GO" id="GO:0005524">
    <property type="term" value="F:ATP binding"/>
    <property type="evidence" value="ECO:0007669"/>
    <property type="project" value="InterPro"/>
</dbReference>
<feature type="domain" description="AAA+ ATPase" evidence="3">
    <location>
        <begin position="283"/>
        <end position="464"/>
    </location>
</feature>
<dbReference type="InterPro" id="IPR045006">
    <property type="entry name" value="CHLI-like"/>
</dbReference>
<dbReference type="InterPro" id="IPR004482">
    <property type="entry name" value="Mg_chelat-rel"/>
</dbReference>
<protein>
    <submittedName>
        <fullName evidence="4">Mg chelatase-related protein</fullName>
    </submittedName>
</protein>
<name>B7T9W9_9PROT</name>
<dbReference type="CDD" id="cd00009">
    <property type="entry name" value="AAA"/>
    <property type="match status" value="1"/>
</dbReference>
<dbReference type="EMBL" id="FJ041296">
    <property type="protein sequence ID" value="ACH69666.1"/>
    <property type="molecule type" value="Genomic_DNA"/>
</dbReference>
<dbReference type="SMART" id="SM00382">
    <property type="entry name" value="AAA"/>
    <property type="match status" value="1"/>
</dbReference>
<dbReference type="SUPFAM" id="SSF54211">
    <property type="entry name" value="Ribosomal protein S5 domain 2-like"/>
    <property type="match status" value="1"/>
</dbReference>
<sequence>MWMVVRTPGLEPGSVAYKATALTLELRPQSGQQAHPLRSKRPEVSGPRERSASSGRSYNKPLPRTAFGPVPWPSRGRRGCECGRSLNGRSLIEGGRSLFRKVALFSEPPARERVRSALQNCGLEFPHNKRITVNLAPADLPKDSGRFDLPIALGILAASGQIDGARLAGWEFGGELSLSGELRPVRGALAMSLALYTAGGKARLVLPPGSAEEAALVPQAQVYRAEHLLDVVRQFLPGQEAEPGEGWSRVVAQPQAASADYPDLADVKGQAGAKRVLEIAAAGGHSLLMLGAPGSGKSMLAQRFAGLLPPMTVEEALQSAAVASLVGQFTHQRWGLRPTCSPHHTSSAVALVGGGSPPRPGEISLAHNGVLFLDELPEFPRAALEALREPLETGQITISRAARRAEFPARFQFVGAMNPCPCGWLGAAHKACRCTPDQVSRYQGKLSGPLLDRIDLHVEVPTLPSEQLLAAPAGESTQAIRERCTAARDRAMQRQGKANQGLQGKEIDTHAALDDAAAKFLNIAAARLGWSARSTHRALKVARTIADLAGAATTQVVHVAEAVQYRRALAR</sequence>
<evidence type="ECO:0000259" key="3">
    <source>
        <dbReference type="SMART" id="SM00382"/>
    </source>
</evidence>
<dbReference type="AlphaFoldDB" id="B7T9W9"/>
<dbReference type="InterPro" id="IPR000523">
    <property type="entry name" value="Mg_chelatse_chII-like_cat_dom"/>
</dbReference>
<dbReference type="Pfam" id="PF13541">
    <property type="entry name" value="ChlI"/>
    <property type="match status" value="1"/>
</dbReference>
<dbReference type="SUPFAM" id="SSF52540">
    <property type="entry name" value="P-loop containing nucleoside triphosphate hydrolases"/>
    <property type="match status" value="1"/>
</dbReference>
<dbReference type="Gene3D" id="3.30.230.10">
    <property type="match status" value="1"/>
</dbReference>
<proteinExistence type="inferred from homology"/>
<dbReference type="InterPro" id="IPR014721">
    <property type="entry name" value="Ribsml_uS5_D2-typ_fold_subgr"/>
</dbReference>
<dbReference type="PANTHER" id="PTHR32039:SF7">
    <property type="entry name" value="COMPETENCE PROTEIN COMM"/>
    <property type="match status" value="1"/>
</dbReference>